<evidence type="ECO:0000313" key="1">
    <source>
        <dbReference type="EMBL" id="CAA9434950.1"/>
    </source>
</evidence>
<organism evidence="1">
    <name type="scientific">uncultured Pseudonocardia sp</name>
    <dbReference type="NCBI Taxonomy" id="211455"/>
    <lineage>
        <taxon>Bacteria</taxon>
        <taxon>Bacillati</taxon>
        <taxon>Actinomycetota</taxon>
        <taxon>Actinomycetes</taxon>
        <taxon>Pseudonocardiales</taxon>
        <taxon>Pseudonocardiaceae</taxon>
        <taxon>Pseudonocardia</taxon>
        <taxon>environmental samples</taxon>
    </lineage>
</organism>
<sequence length="41" mass="4142">MRALADQTSGHRTSPGSLVLDALLVAVVVSKVGSAYCVATP</sequence>
<reference evidence="1" key="1">
    <citation type="submission" date="2020-02" db="EMBL/GenBank/DDBJ databases">
        <authorList>
            <person name="Meier V. D."/>
        </authorList>
    </citation>
    <scope>NUCLEOTIDE SEQUENCE</scope>
    <source>
        <strain evidence="1">AVDCRST_MAG66</strain>
    </source>
</reference>
<dbReference type="EMBL" id="CADCUS010000503">
    <property type="protein sequence ID" value="CAA9434950.1"/>
    <property type="molecule type" value="Genomic_DNA"/>
</dbReference>
<accession>A0A6J4Q4X7</accession>
<proteinExistence type="predicted"/>
<dbReference type="AlphaFoldDB" id="A0A6J4Q4X7"/>
<name>A0A6J4Q4X7_9PSEU</name>
<gene>
    <name evidence="1" type="ORF">AVDCRST_MAG66-3569</name>
</gene>
<protein>
    <submittedName>
        <fullName evidence="1">Uncharacterized protein</fullName>
    </submittedName>
</protein>